<proteinExistence type="predicted"/>
<dbReference type="Proteomes" id="UP000016927">
    <property type="component" value="Unassembled WGS sequence"/>
</dbReference>
<accession>R0MGD6</accession>
<evidence type="ECO:0000313" key="3">
    <source>
        <dbReference type="Proteomes" id="UP000016927"/>
    </source>
</evidence>
<dbReference type="InterPro" id="IPR036388">
    <property type="entry name" value="WH-like_DNA-bd_sf"/>
</dbReference>
<protein>
    <recommendedName>
        <fullName evidence="1">RNA polymerase III subunit RPC82-related helix-turn-helix domain-containing protein</fullName>
    </recommendedName>
</protein>
<dbReference type="EMBL" id="KB909032">
    <property type="protein sequence ID" value="EOB13195.1"/>
    <property type="molecule type" value="Genomic_DNA"/>
</dbReference>
<feature type="domain" description="RNA polymerase III subunit RPC82-related helix-turn-helix" evidence="1">
    <location>
        <begin position="4"/>
        <end position="60"/>
    </location>
</feature>
<name>R0MGD6_NOSB1</name>
<keyword evidence="3" id="KW-1185">Reference proteome</keyword>
<organism evidence="2 3">
    <name type="scientific">Nosema bombycis (strain CQ1 / CVCC 102059)</name>
    <name type="common">Microsporidian parasite</name>
    <name type="synonym">Pebrine of silkworm</name>
    <dbReference type="NCBI Taxonomy" id="578461"/>
    <lineage>
        <taxon>Eukaryota</taxon>
        <taxon>Fungi</taxon>
        <taxon>Fungi incertae sedis</taxon>
        <taxon>Microsporidia</taxon>
        <taxon>Nosematidae</taxon>
        <taxon>Nosema</taxon>
    </lineage>
</organism>
<dbReference type="AlphaFoldDB" id="R0MGD6"/>
<dbReference type="Gene3D" id="1.10.10.10">
    <property type="entry name" value="Winged helix-like DNA-binding domain superfamily/Winged helix DNA-binding domain"/>
    <property type="match status" value="1"/>
</dbReference>
<dbReference type="VEuPathDB" id="MicrosporidiaDB:NBO_124gi001"/>
<sequence length="144" mass="16867">MSVLIRELLKDYGSACSLIGEYLTINNCSSITQIQKSTNLDSFSLNLGLSILIQRRLITFTFYDNKTLYKLDDKMVIRRLFFNFYIRYVFDRFESHKSFLKILVSGISKIDNYKENIENLKQQGIIKEVSNHNGSNNHYGNQYI</sequence>
<reference evidence="2 3" key="1">
    <citation type="journal article" date="2013" name="BMC Genomics">
        <title>Comparative genomics of parasitic silkworm microsporidia reveal an association between genome expansion and host adaptation.</title>
        <authorList>
            <person name="Pan G."/>
            <person name="Xu J."/>
            <person name="Li T."/>
            <person name="Xia Q."/>
            <person name="Liu S.L."/>
            <person name="Zhang G."/>
            <person name="Li S."/>
            <person name="Li C."/>
            <person name="Liu H."/>
            <person name="Yang L."/>
            <person name="Liu T."/>
            <person name="Zhang X."/>
            <person name="Wu Z."/>
            <person name="Fan W."/>
            <person name="Dang X."/>
            <person name="Xiang H."/>
            <person name="Tao M."/>
            <person name="Li Y."/>
            <person name="Hu J."/>
            <person name="Li Z."/>
            <person name="Lin L."/>
            <person name="Luo J."/>
            <person name="Geng L."/>
            <person name="Wang L."/>
            <person name="Long M."/>
            <person name="Wan Y."/>
            <person name="He N."/>
            <person name="Zhang Z."/>
            <person name="Lu C."/>
            <person name="Keeling P.J."/>
            <person name="Wang J."/>
            <person name="Xiang Z."/>
            <person name="Zhou Z."/>
        </authorList>
    </citation>
    <scope>NUCLEOTIDE SEQUENCE [LARGE SCALE GENOMIC DNA]</scope>
    <source>
        <strain evidence="3">CQ1 / CVCC 102059</strain>
    </source>
</reference>
<dbReference type="InterPro" id="IPR013197">
    <property type="entry name" value="RNA_pol_III_RPC82-rel_HTH"/>
</dbReference>
<dbReference type="Pfam" id="PF08221">
    <property type="entry name" value="HTH_9"/>
    <property type="match status" value="1"/>
</dbReference>
<evidence type="ECO:0000313" key="2">
    <source>
        <dbReference type="EMBL" id="EOB13195.1"/>
    </source>
</evidence>
<gene>
    <name evidence="2" type="ORF">NBO_124gi001</name>
</gene>
<dbReference type="HOGENOM" id="CLU_1797023_0_0_1"/>
<evidence type="ECO:0000259" key="1">
    <source>
        <dbReference type="Pfam" id="PF08221"/>
    </source>
</evidence>